<evidence type="ECO:0000256" key="4">
    <source>
        <dbReference type="ARBA" id="ARBA00022801"/>
    </source>
</evidence>
<evidence type="ECO:0000256" key="2">
    <source>
        <dbReference type="ARBA" id="ARBA00022645"/>
    </source>
</evidence>
<dbReference type="InterPro" id="IPR001563">
    <property type="entry name" value="Peptidase_S10"/>
</dbReference>
<evidence type="ECO:0000256" key="7">
    <source>
        <dbReference type="SAM" id="MobiDB-lite"/>
    </source>
</evidence>
<dbReference type="OrthoDB" id="443318at2759"/>
<evidence type="ECO:0000256" key="6">
    <source>
        <dbReference type="RuleBase" id="RU361156"/>
    </source>
</evidence>
<dbReference type="HOGENOM" id="CLU_440163_0_0_1"/>
<keyword evidence="3 6" id="KW-0645">Protease</keyword>
<dbReference type="GO" id="GO:0006508">
    <property type="term" value="P:proteolysis"/>
    <property type="evidence" value="ECO:0007669"/>
    <property type="project" value="UniProtKB-KW"/>
</dbReference>
<dbReference type="PROSITE" id="PS00131">
    <property type="entry name" value="CARBOXYPEPT_SER_SER"/>
    <property type="match status" value="1"/>
</dbReference>
<feature type="region of interest" description="Disordered" evidence="7">
    <location>
        <begin position="302"/>
        <end position="327"/>
    </location>
</feature>
<dbReference type="STRING" id="1109443.G4TNP6"/>
<dbReference type="AlphaFoldDB" id="G4TNP6"/>
<keyword evidence="2 6" id="KW-0121">Carboxypeptidase</keyword>
<dbReference type="InterPro" id="IPR018202">
    <property type="entry name" value="Ser_caboxypep_ser_AS"/>
</dbReference>
<dbReference type="Pfam" id="PF00450">
    <property type="entry name" value="Peptidase_S10"/>
    <property type="match status" value="2"/>
</dbReference>
<evidence type="ECO:0000313" key="8">
    <source>
        <dbReference type="EMBL" id="CCA72939.1"/>
    </source>
</evidence>
<evidence type="ECO:0000256" key="5">
    <source>
        <dbReference type="ARBA" id="ARBA00023180"/>
    </source>
</evidence>
<keyword evidence="5" id="KW-0325">Glycoprotein</keyword>
<keyword evidence="9" id="KW-1185">Reference proteome</keyword>
<dbReference type="GO" id="GO:0004185">
    <property type="term" value="F:serine-type carboxypeptidase activity"/>
    <property type="evidence" value="ECO:0007669"/>
    <property type="project" value="UniProtKB-UniRule"/>
</dbReference>
<dbReference type="eggNOG" id="KOG1282">
    <property type="taxonomic scope" value="Eukaryota"/>
</dbReference>
<accession>G4TNP6</accession>
<feature type="chain" id="PRO_5006524972" description="Carboxypeptidase" evidence="6">
    <location>
        <begin position="24"/>
        <end position="712"/>
    </location>
</feature>
<keyword evidence="4 6" id="KW-0378">Hydrolase</keyword>
<evidence type="ECO:0000313" key="9">
    <source>
        <dbReference type="Proteomes" id="UP000007148"/>
    </source>
</evidence>
<dbReference type="InParanoid" id="G4TNP6"/>
<dbReference type="SUPFAM" id="SSF53474">
    <property type="entry name" value="alpha/beta-Hydrolases"/>
    <property type="match status" value="1"/>
</dbReference>
<evidence type="ECO:0000256" key="1">
    <source>
        <dbReference type="ARBA" id="ARBA00009431"/>
    </source>
</evidence>
<comment type="caution">
    <text evidence="8">The sequence shown here is derived from an EMBL/GenBank/DDBJ whole genome shotgun (WGS) entry which is preliminary data.</text>
</comment>
<dbReference type="PRINTS" id="PR00724">
    <property type="entry name" value="CRBOXYPTASEC"/>
</dbReference>
<feature type="compositionally biased region" description="Basic and acidic residues" evidence="7">
    <location>
        <begin position="306"/>
        <end position="327"/>
    </location>
</feature>
<dbReference type="EC" id="3.4.16.-" evidence="6"/>
<keyword evidence="6" id="KW-0732">Signal</keyword>
<dbReference type="Proteomes" id="UP000007148">
    <property type="component" value="Unassembled WGS sequence"/>
</dbReference>
<sequence length="712" mass="77617">MASKSIFSLAAIAVLTFSTSTKAQEFSNTSSVLDPGMPTTPYGVDWQSYYRVTDPLPNVTFTLPTTYAGSVSVNRDGHRNSTLFFMAFEKEQGSLTAKEDERTSEPWTIWLNGGPGSSSLYGLFYEHGPMLYGLADDDTTGTRYVLRENPWSWHKHSDIFYIDQPVGTGYSTAEAGTYVKDEDQMAQDFVNVLRNLVAVFPSLKRRPLYITGESYAGTYIPYIAKALTTLSTDSPVNLAKIAIGNGAMGNYGAFVEYSVLSILQSYPALIDFNSTVYEYFVEQYNLCGYNMTLEYPARGVYPTIRDPTRNDGRSRKTGDEEPREEDYSRAAVEAMEMLRTAVELIKVDKSLDEVVVRGKRFVKKSLLEERGLLDKRQAPGLTSAINPLLDSNGSINPRYGCYLAMQLWSHVSGFILPWGLVDRFNVYRFTDAIGPPAIEDPESYLNIPAVRAALHAPRKNYVMSQPYPFGSASGTGVSSASGNAWGDPSPEPQTFLSDLAKRVPIVFFSGNEDTLVGHRGTELAIQNMTFGGIRGFTARPSTPFSDVDGNFAGIVHQERNVTYALFDGAGHMVPADRPKAAYAFFKEFILGSNSTGSVVPLSNNSSGGSVTVVGGVHTEYLKGILTATVAYTGSYRTQGTWTFGADKWAQWASYMATRTAPDVPVASATGDGLVVPGSLDGPSSSGAQVRTDGSIKVGILAIVAGFFGVYMW</sequence>
<protein>
    <recommendedName>
        <fullName evidence="6">Carboxypeptidase</fullName>
        <ecNumber evidence="6">3.4.16.-</ecNumber>
    </recommendedName>
</protein>
<name>G4TNP6_SERID</name>
<organism evidence="8 9">
    <name type="scientific">Serendipita indica (strain DSM 11827)</name>
    <name type="common">Root endophyte fungus</name>
    <name type="synonym">Piriformospora indica</name>
    <dbReference type="NCBI Taxonomy" id="1109443"/>
    <lineage>
        <taxon>Eukaryota</taxon>
        <taxon>Fungi</taxon>
        <taxon>Dikarya</taxon>
        <taxon>Basidiomycota</taxon>
        <taxon>Agaricomycotina</taxon>
        <taxon>Agaricomycetes</taxon>
        <taxon>Sebacinales</taxon>
        <taxon>Serendipitaceae</taxon>
        <taxon>Serendipita</taxon>
    </lineage>
</organism>
<proteinExistence type="inferred from homology"/>
<dbReference type="ESTHER" id="pirid-g4tnp6">
    <property type="family name" value="Carboxypeptidase_S10"/>
</dbReference>
<evidence type="ECO:0000256" key="3">
    <source>
        <dbReference type="ARBA" id="ARBA00022670"/>
    </source>
</evidence>
<gene>
    <name evidence="8" type="ORF">PIIN_06875</name>
</gene>
<comment type="similarity">
    <text evidence="1 6">Belongs to the peptidase S10 family.</text>
</comment>
<reference evidence="8 9" key="1">
    <citation type="journal article" date="2011" name="PLoS Pathog.">
        <title>Endophytic Life Strategies Decoded by Genome and Transcriptome Analyses of the Mutualistic Root Symbiont Piriformospora indica.</title>
        <authorList>
            <person name="Zuccaro A."/>
            <person name="Lahrmann U."/>
            <person name="Guldener U."/>
            <person name="Langen G."/>
            <person name="Pfiffi S."/>
            <person name="Biedenkopf D."/>
            <person name="Wong P."/>
            <person name="Samans B."/>
            <person name="Grimm C."/>
            <person name="Basiewicz M."/>
            <person name="Murat C."/>
            <person name="Martin F."/>
            <person name="Kogel K.H."/>
        </authorList>
    </citation>
    <scope>NUCLEOTIDE SEQUENCE [LARGE SCALE GENOMIC DNA]</scope>
    <source>
        <strain evidence="8 9">DSM 11827</strain>
    </source>
</reference>
<dbReference type="EMBL" id="CAFZ01000191">
    <property type="protein sequence ID" value="CCA72939.1"/>
    <property type="molecule type" value="Genomic_DNA"/>
</dbReference>
<dbReference type="Gene3D" id="3.40.50.1820">
    <property type="entry name" value="alpha/beta hydrolase"/>
    <property type="match status" value="1"/>
</dbReference>
<dbReference type="PANTHER" id="PTHR11802">
    <property type="entry name" value="SERINE PROTEASE FAMILY S10 SERINE CARBOXYPEPTIDASE"/>
    <property type="match status" value="1"/>
</dbReference>
<dbReference type="InterPro" id="IPR029058">
    <property type="entry name" value="AB_hydrolase_fold"/>
</dbReference>
<feature type="signal peptide" evidence="6">
    <location>
        <begin position="1"/>
        <end position="23"/>
    </location>
</feature>
<dbReference type="OMA" id="PEANMDA"/>
<dbReference type="PANTHER" id="PTHR11802:SF479">
    <property type="entry name" value="CARBOXYPEPTIDASE"/>
    <property type="match status" value="1"/>
</dbReference>